<dbReference type="GO" id="GO:0016020">
    <property type="term" value="C:membrane"/>
    <property type="evidence" value="ECO:0007669"/>
    <property type="project" value="UniProtKB-SubCell"/>
</dbReference>
<evidence type="ECO:0000313" key="8">
    <source>
        <dbReference type="Proteomes" id="UP000696280"/>
    </source>
</evidence>
<reference evidence="7" key="1">
    <citation type="submission" date="2021-07" db="EMBL/GenBank/DDBJ databases">
        <authorList>
            <person name="Durling M."/>
        </authorList>
    </citation>
    <scope>NUCLEOTIDE SEQUENCE</scope>
</reference>
<feature type="compositionally biased region" description="Polar residues" evidence="5">
    <location>
        <begin position="240"/>
        <end position="257"/>
    </location>
</feature>
<feature type="compositionally biased region" description="Acidic residues" evidence="5">
    <location>
        <begin position="173"/>
        <end position="208"/>
    </location>
</feature>
<feature type="transmembrane region" description="Helical" evidence="6">
    <location>
        <begin position="7"/>
        <end position="23"/>
    </location>
</feature>
<dbReference type="InterPro" id="IPR027469">
    <property type="entry name" value="Cation_efflux_TMD_sf"/>
</dbReference>
<dbReference type="OrthoDB" id="10473264at2759"/>
<dbReference type="EMBL" id="CAJVRL010000044">
    <property type="protein sequence ID" value="CAG8951919.1"/>
    <property type="molecule type" value="Genomic_DNA"/>
</dbReference>
<organism evidence="7 8">
    <name type="scientific">Hymenoscyphus fraxineus</name>
    <dbReference type="NCBI Taxonomy" id="746836"/>
    <lineage>
        <taxon>Eukaryota</taxon>
        <taxon>Fungi</taxon>
        <taxon>Dikarya</taxon>
        <taxon>Ascomycota</taxon>
        <taxon>Pezizomycotina</taxon>
        <taxon>Leotiomycetes</taxon>
        <taxon>Helotiales</taxon>
        <taxon>Helotiaceae</taxon>
        <taxon>Hymenoscyphus</taxon>
    </lineage>
</organism>
<comment type="subcellular location">
    <subcellularLocation>
        <location evidence="1">Membrane</location>
        <topology evidence="1">Multi-pass membrane protein</topology>
    </subcellularLocation>
</comment>
<evidence type="ECO:0000256" key="4">
    <source>
        <dbReference type="ARBA" id="ARBA00023136"/>
    </source>
</evidence>
<accession>A0A9N9PGM1</accession>
<feature type="compositionally biased region" description="Acidic residues" evidence="5">
    <location>
        <begin position="145"/>
        <end position="158"/>
    </location>
</feature>
<feature type="compositionally biased region" description="Acidic residues" evidence="5">
    <location>
        <begin position="96"/>
        <end position="119"/>
    </location>
</feature>
<evidence type="ECO:0000256" key="3">
    <source>
        <dbReference type="ARBA" id="ARBA00022989"/>
    </source>
</evidence>
<dbReference type="AlphaFoldDB" id="A0A9N9PGM1"/>
<keyword evidence="4 6" id="KW-0472">Membrane</keyword>
<sequence length="312" mass="34257">MHILADLTCNLGVIIAAVIIMQLTTDNRYYADAGASIGIGILIVAFAARLAKTNWEILHQCQGSGLGSSNGGSELDEHVDERGGNEDSPSDAGDGTVEEEGEEREDENPWSEDQDDEQEPESREDNEFGNGDQYGLDAPTHNPTEEYEPGDGNADEFQDYFQGEQEPDNTFNSEEEHEDPAETYNDENGEQEPENEDSWDEIPIEDTDTVNPQGEDAEPSEDQNLSEEIIEEPGYRESNETSSDLNSWNNTEGSEQVTCEEIPSDPCIESTPDNEEQKQALQALQAGENNGLGSEGDGVANLIKRAKMALIF</sequence>
<protein>
    <submittedName>
        <fullName evidence="7">Uncharacterized protein</fullName>
    </submittedName>
</protein>
<keyword evidence="8" id="KW-1185">Reference proteome</keyword>
<name>A0A9N9PGM1_9HELO</name>
<feature type="compositionally biased region" description="Basic and acidic residues" evidence="5">
    <location>
        <begin position="75"/>
        <end position="85"/>
    </location>
</feature>
<evidence type="ECO:0000256" key="1">
    <source>
        <dbReference type="ARBA" id="ARBA00004141"/>
    </source>
</evidence>
<comment type="caution">
    <text evidence="7">The sequence shown here is derived from an EMBL/GenBank/DDBJ whole genome shotgun (WGS) entry which is preliminary data.</text>
</comment>
<evidence type="ECO:0000256" key="5">
    <source>
        <dbReference type="SAM" id="MobiDB-lite"/>
    </source>
</evidence>
<feature type="region of interest" description="Disordered" evidence="5">
    <location>
        <begin position="63"/>
        <end position="279"/>
    </location>
</feature>
<evidence type="ECO:0000256" key="6">
    <source>
        <dbReference type="SAM" id="Phobius"/>
    </source>
</evidence>
<gene>
    <name evidence="7" type="ORF">HYFRA_00005724</name>
</gene>
<evidence type="ECO:0000313" key="7">
    <source>
        <dbReference type="EMBL" id="CAG8951919.1"/>
    </source>
</evidence>
<keyword evidence="2 6" id="KW-0812">Transmembrane</keyword>
<proteinExistence type="predicted"/>
<evidence type="ECO:0000256" key="2">
    <source>
        <dbReference type="ARBA" id="ARBA00022692"/>
    </source>
</evidence>
<dbReference type="SUPFAM" id="SSF161111">
    <property type="entry name" value="Cation efflux protein transmembrane domain-like"/>
    <property type="match status" value="1"/>
</dbReference>
<dbReference type="Proteomes" id="UP000696280">
    <property type="component" value="Unassembled WGS sequence"/>
</dbReference>
<keyword evidence="3 6" id="KW-1133">Transmembrane helix</keyword>
<feature type="transmembrane region" description="Helical" evidence="6">
    <location>
        <begin position="29"/>
        <end position="48"/>
    </location>
</feature>
<feature type="compositionally biased region" description="Acidic residues" evidence="5">
    <location>
        <begin position="215"/>
        <end position="231"/>
    </location>
</feature>
<dbReference type="Gene3D" id="1.20.1510.10">
    <property type="entry name" value="Cation efflux protein transmembrane domain"/>
    <property type="match status" value="1"/>
</dbReference>